<organism evidence="2 3">
    <name type="scientific">Algoriphagus ornithinivorans</name>
    <dbReference type="NCBI Taxonomy" id="226506"/>
    <lineage>
        <taxon>Bacteria</taxon>
        <taxon>Pseudomonadati</taxon>
        <taxon>Bacteroidota</taxon>
        <taxon>Cytophagia</taxon>
        <taxon>Cytophagales</taxon>
        <taxon>Cyclobacteriaceae</taxon>
        <taxon>Algoriphagus</taxon>
    </lineage>
</organism>
<protein>
    <submittedName>
        <fullName evidence="2">Ergothioneine biosynthesis protein EgtB</fullName>
    </submittedName>
</protein>
<evidence type="ECO:0000313" key="3">
    <source>
        <dbReference type="Proteomes" id="UP000199564"/>
    </source>
</evidence>
<dbReference type="InterPro" id="IPR005532">
    <property type="entry name" value="SUMF_dom"/>
</dbReference>
<name>A0A1I5GVF8_9BACT</name>
<dbReference type="InterPro" id="IPR017806">
    <property type="entry name" value="EgtB"/>
</dbReference>
<dbReference type="NCBIfam" id="TIGR03440">
    <property type="entry name" value="egtB_TIGR03440"/>
    <property type="match status" value="1"/>
</dbReference>
<proteinExistence type="predicted"/>
<dbReference type="STRING" id="226506.SAMN04488519_10693"/>
<dbReference type="InterPro" id="IPR016187">
    <property type="entry name" value="CTDL_fold"/>
</dbReference>
<feature type="domain" description="Sulfatase-modifying factor enzyme-like" evidence="1">
    <location>
        <begin position="307"/>
        <end position="379"/>
    </location>
</feature>
<evidence type="ECO:0000259" key="1">
    <source>
        <dbReference type="Pfam" id="PF03781"/>
    </source>
</evidence>
<dbReference type="PANTHER" id="PTHR23150:SF36">
    <property type="entry name" value="HERCYNINE OXYGENASE"/>
    <property type="match status" value="1"/>
</dbReference>
<dbReference type="RefSeq" id="WP_091653916.1">
    <property type="nucleotide sequence ID" value="NZ_FOVW01000006.1"/>
</dbReference>
<dbReference type="AlphaFoldDB" id="A0A1I5GVF8"/>
<dbReference type="EMBL" id="FOVW01000006">
    <property type="protein sequence ID" value="SFO40008.1"/>
    <property type="molecule type" value="Genomic_DNA"/>
</dbReference>
<dbReference type="InterPro" id="IPR042095">
    <property type="entry name" value="SUMF_sf"/>
</dbReference>
<gene>
    <name evidence="2" type="ORF">SAMN04488519_10693</name>
</gene>
<dbReference type="Proteomes" id="UP000199564">
    <property type="component" value="Unassembled WGS sequence"/>
</dbReference>
<evidence type="ECO:0000313" key="2">
    <source>
        <dbReference type="EMBL" id="SFO40008.1"/>
    </source>
</evidence>
<accession>A0A1I5GVF8</accession>
<sequence length="381" mass="45302">MRLLDDFRRIRTHSIHLCSDLITEDYSLQASEEVSPPKWHLAHTSWFFEQFILVKYAEKYRVKHPHFNFLFNSYYNAMGQRTARNQRGLITRPSVEEVKEYRKYVDQAMEGLIRKDNPEINELIILGLNHEQQHQELLLTDLKYSFWFNPLDPIVMDIDEYPHEEKSQWIEMDEGIYEIGYEGDSFCFDNELGRHKVYLHPYAISSALVTNGEYLEFIKSGAYSEPKYWHDEGWAWVKENKIEAPLYWEKQNNTWTYYTLNGRKFLDPKASLSHISFYEASAFASWKGMRLPTEFEWEAAQEKFNWGNRWEWTNSAYLPYPGFTIAPGALGEYNGKFMVNQMVLKGASVATPEGHSRPTYRNFFHPKYRWQFMGIRLAKSF</sequence>
<dbReference type="PANTHER" id="PTHR23150">
    <property type="entry name" value="SULFATASE MODIFYING FACTOR 1, 2"/>
    <property type="match status" value="1"/>
</dbReference>
<dbReference type="Pfam" id="PF03781">
    <property type="entry name" value="FGE-sulfatase"/>
    <property type="match status" value="2"/>
</dbReference>
<feature type="domain" description="Sulfatase-modifying factor enzyme-like" evidence="1">
    <location>
        <begin position="168"/>
        <end position="300"/>
    </location>
</feature>
<dbReference type="SUPFAM" id="SSF56436">
    <property type="entry name" value="C-type lectin-like"/>
    <property type="match status" value="1"/>
</dbReference>
<reference evidence="3" key="1">
    <citation type="submission" date="2016-10" db="EMBL/GenBank/DDBJ databases">
        <authorList>
            <person name="Varghese N."/>
            <person name="Submissions S."/>
        </authorList>
    </citation>
    <scope>NUCLEOTIDE SEQUENCE [LARGE SCALE GENOMIC DNA]</scope>
    <source>
        <strain evidence="3">DSM 15282</strain>
    </source>
</reference>
<dbReference type="GO" id="GO:0052699">
    <property type="term" value="P:ergothioneine biosynthetic process"/>
    <property type="evidence" value="ECO:0007669"/>
    <property type="project" value="InterPro"/>
</dbReference>
<keyword evidence="3" id="KW-1185">Reference proteome</keyword>
<dbReference type="Gene3D" id="3.90.1580.10">
    <property type="entry name" value="paralog of FGE (formylglycine-generating enzyme)"/>
    <property type="match status" value="2"/>
</dbReference>
<dbReference type="InterPro" id="IPR051043">
    <property type="entry name" value="Sulfatase_Mod_Factor_Kinase"/>
</dbReference>